<evidence type="ECO:0000313" key="1">
    <source>
        <dbReference type="EMBL" id="TWW77256.1"/>
    </source>
</evidence>
<dbReference type="EMBL" id="RHFK02000004">
    <property type="protein sequence ID" value="TWW77256.1"/>
    <property type="molecule type" value="Genomic_DNA"/>
</dbReference>
<comment type="caution">
    <text evidence="1">The sequence shown here is derived from an EMBL/GenBank/DDBJ whole genome shotgun (WGS) entry which is preliminary data.</text>
</comment>
<dbReference type="PANTHER" id="PTHR46104:SF1">
    <property type="entry name" value="GENE 9195-RELATED"/>
    <property type="match status" value="1"/>
</dbReference>
<reference evidence="1 2" key="1">
    <citation type="submission" date="2019-04" db="EMBL/GenBank/DDBJ databases">
        <title>Chromosome genome assembly for Takifugu flavidus.</title>
        <authorList>
            <person name="Xiao S."/>
        </authorList>
    </citation>
    <scope>NUCLEOTIDE SEQUENCE [LARGE SCALE GENOMIC DNA]</scope>
    <source>
        <strain evidence="1">HTHZ2018</strain>
        <tissue evidence="1">Muscle</tissue>
    </source>
</reference>
<accession>A0A5C6PDH9</accession>
<sequence length="337" mass="37258">MEILCTGTRHATQFPCPRGYYNPEPMTQSLDSCLPCPPGHYCEKERLTKVSGKCKAGQCQECLCAGWFCVSAAWNSQPFDLDNYTNANCLCPATSTGGRCQWVPAPLGTIVQEEPHTPDQQMEKQAASAHQGHTVLRAQENQSCVRLVLSPLCLVYLVRLTVNPVLLVFIVENQDSELRLDLVVMATGVPLVRLWMQLCRVLQATSAHRVVQLQNHAHQEHTRTERNRQTVLSVYQDHATQAIGAKVGLPLPLLWMDSQAHHVLLVITAPKAFTAQRGQALTRGPAQREPIVLTQGTAVVFVSHQRREDRVLLVTTAQEAASFLGLVHVVPSLISPN</sequence>
<evidence type="ECO:0000313" key="2">
    <source>
        <dbReference type="Proteomes" id="UP000324091"/>
    </source>
</evidence>
<dbReference type="PANTHER" id="PTHR46104">
    <property type="entry name" value="GENE 9195-RELATED-RELATED"/>
    <property type="match status" value="1"/>
</dbReference>
<proteinExistence type="predicted"/>
<dbReference type="Proteomes" id="UP000324091">
    <property type="component" value="Chromosome 12"/>
</dbReference>
<name>A0A5C6PDH9_9TELE</name>
<protein>
    <submittedName>
        <fullName evidence="1">Uncharacterized protein</fullName>
    </submittedName>
</protein>
<keyword evidence="2" id="KW-1185">Reference proteome</keyword>
<gene>
    <name evidence="1" type="ORF">D4764_12G0006460</name>
</gene>
<organism evidence="1 2">
    <name type="scientific">Takifugu flavidus</name>
    <name type="common">sansaifugu</name>
    <dbReference type="NCBI Taxonomy" id="433684"/>
    <lineage>
        <taxon>Eukaryota</taxon>
        <taxon>Metazoa</taxon>
        <taxon>Chordata</taxon>
        <taxon>Craniata</taxon>
        <taxon>Vertebrata</taxon>
        <taxon>Euteleostomi</taxon>
        <taxon>Actinopterygii</taxon>
        <taxon>Neopterygii</taxon>
        <taxon>Teleostei</taxon>
        <taxon>Neoteleostei</taxon>
        <taxon>Acanthomorphata</taxon>
        <taxon>Eupercaria</taxon>
        <taxon>Tetraodontiformes</taxon>
        <taxon>Tetradontoidea</taxon>
        <taxon>Tetraodontidae</taxon>
        <taxon>Takifugu</taxon>
    </lineage>
</organism>
<dbReference type="SMART" id="SM01411">
    <property type="entry name" value="Ephrin_rec_like"/>
    <property type="match status" value="1"/>
</dbReference>
<dbReference type="AlphaFoldDB" id="A0A5C6PDH9"/>